<evidence type="ECO:0000313" key="1">
    <source>
        <dbReference type="EMBL" id="KAF9925688.1"/>
    </source>
</evidence>
<dbReference type="OrthoDB" id="2360932at2759"/>
<sequence length="408" mass="46856">LDPKALEKHGHHIFIVKNMKEVEHILVLFESNASKLKSLSLTMKTSPEFQAYFNDLMRRNNATIEHIEILQSSSGTYSGPFFHVDSLFPETSTGVTSKLSSIKFEALTMTRDAFSSILRICPCLTKLNMRNTTLSSWPVRKLGANHYQHHGVTDLVAPVKQVFRMDNKSENAPSLLVHFPNLKSWHLWNSPNTLEVSVKELRDEVTRCCPLLKTLLTTSDTEMSVNLLVKGFNSLKSICVLNEHLSAEVILAILNHQDTLIHVFTFDSDNILGIESNHLQAPGWIIQSLPRSCTRLKMLYFPLYEMNIDDIEDATWECYNLETLHIRVRGLNTKEKIDRAIQLWTEGRIANRKKQTNDKKRPTLCDSQLCIVIPRVDNSIEARVARHLLQFKKLRNVWLGWKIREVCN</sequence>
<accession>A0A9P6LS59</accession>
<proteinExistence type="predicted"/>
<dbReference type="SUPFAM" id="SSF52047">
    <property type="entry name" value="RNI-like"/>
    <property type="match status" value="1"/>
</dbReference>
<dbReference type="InterPro" id="IPR032675">
    <property type="entry name" value="LRR_dom_sf"/>
</dbReference>
<protein>
    <submittedName>
        <fullName evidence="1">Uncharacterized protein</fullName>
    </submittedName>
</protein>
<organism evidence="1 2">
    <name type="scientific">Modicella reniformis</name>
    <dbReference type="NCBI Taxonomy" id="1440133"/>
    <lineage>
        <taxon>Eukaryota</taxon>
        <taxon>Fungi</taxon>
        <taxon>Fungi incertae sedis</taxon>
        <taxon>Mucoromycota</taxon>
        <taxon>Mortierellomycotina</taxon>
        <taxon>Mortierellomycetes</taxon>
        <taxon>Mortierellales</taxon>
        <taxon>Mortierellaceae</taxon>
        <taxon>Modicella</taxon>
    </lineage>
</organism>
<dbReference type="AlphaFoldDB" id="A0A9P6LS59"/>
<gene>
    <name evidence="1" type="ORF">BGZ65_007616</name>
</gene>
<dbReference type="EMBL" id="JAAAHW010010464">
    <property type="protein sequence ID" value="KAF9925688.1"/>
    <property type="molecule type" value="Genomic_DNA"/>
</dbReference>
<keyword evidence="2" id="KW-1185">Reference proteome</keyword>
<comment type="caution">
    <text evidence="1">The sequence shown here is derived from an EMBL/GenBank/DDBJ whole genome shotgun (WGS) entry which is preliminary data.</text>
</comment>
<reference evidence="1" key="1">
    <citation type="journal article" date="2020" name="Fungal Divers.">
        <title>Resolving the Mortierellaceae phylogeny through synthesis of multi-gene phylogenetics and phylogenomics.</title>
        <authorList>
            <person name="Vandepol N."/>
            <person name="Liber J."/>
            <person name="Desiro A."/>
            <person name="Na H."/>
            <person name="Kennedy M."/>
            <person name="Barry K."/>
            <person name="Grigoriev I.V."/>
            <person name="Miller A.N."/>
            <person name="O'Donnell K."/>
            <person name="Stajich J.E."/>
            <person name="Bonito G."/>
        </authorList>
    </citation>
    <scope>NUCLEOTIDE SEQUENCE</scope>
    <source>
        <strain evidence="1">MES-2147</strain>
    </source>
</reference>
<name>A0A9P6LS59_9FUNG</name>
<dbReference type="Gene3D" id="3.80.10.10">
    <property type="entry name" value="Ribonuclease Inhibitor"/>
    <property type="match status" value="1"/>
</dbReference>
<dbReference type="Proteomes" id="UP000749646">
    <property type="component" value="Unassembled WGS sequence"/>
</dbReference>
<evidence type="ECO:0000313" key="2">
    <source>
        <dbReference type="Proteomes" id="UP000749646"/>
    </source>
</evidence>
<feature type="non-terminal residue" evidence="1">
    <location>
        <position position="1"/>
    </location>
</feature>